<dbReference type="GO" id="GO:0003677">
    <property type="term" value="F:DNA binding"/>
    <property type="evidence" value="ECO:0007669"/>
    <property type="project" value="UniProtKB-KW"/>
</dbReference>
<evidence type="ECO:0000256" key="1">
    <source>
        <dbReference type="ARBA" id="ARBA00022691"/>
    </source>
</evidence>
<dbReference type="InterPro" id="IPR013785">
    <property type="entry name" value="Aldolase_TIM"/>
</dbReference>
<keyword evidence="11" id="KW-1185">Reference proteome</keyword>
<dbReference type="SFLD" id="SFLDG01067">
    <property type="entry name" value="SPASM/twitch_domain_containing"/>
    <property type="match status" value="1"/>
</dbReference>
<dbReference type="GO" id="GO:0046872">
    <property type="term" value="F:metal ion binding"/>
    <property type="evidence" value="ECO:0007669"/>
    <property type="project" value="UniProtKB-KW"/>
</dbReference>
<dbReference type="RefSeq" id="WP_154459726.1">
    <property type="nucleotide sequence ID" value="NZ_VUMM01000005.1"/>
</dbReference>
<dbReference type="InterPro" id="IPR036390">
    <property type="entry name" value="WH_DNA-bd_sf"/>
</dbReference>
<gene>
    <name evidence="10" type="ORF">FYJ50_03925</name>
</gene>
<dbReference type="Pfam" id="PF12802">
    <property type="entry name" value="MarR_2"/>
    <property type="match status" value="1"/>
</dbReference>
<reference evidence="10 11" key="1">
    <citation type="submission" date="2019-08" db="EMBL/GenBank/DDBJ databases">
        <title>In-depth cultivation of the pig gut microbiome towards novel bacterial diversity and tailored functional studies.</title>
        <authorList>
            <person name="Wylensek D."/>
            <person name="Hitch T.C.A."/>
            <person name="Clavel T."/>
        </authorList>
    </citation>
    <scope>NUCLEOTIDE SEQUENCE [LARGE SCALE GENOMIC DNA]</scope>
    <source>
        <strain evidence="10 11">LKV-178-WT-2G</strain>
    </source>
</reference>
<evidence type="ECO:0000256" key="3">
    <source>
        <dbReference type="ARBA" id="ARBA00023004"/>
    </source>
</evidence>
<evidence type="ECO:0000256" key="7">
    <source>
        <dbReference type="ARBA" id="ARBA00023163"/>
    </source>
</evidence>
<keyword evidence="5" id="KW-0805">Transcription regulation</keyword>
<organism evidence="10 11">
    <name type="scientific">Floccifex porci</name>
    <dbReference type="NCBI Taxonomy" id="2606629"/>
    <lineage>
        <taxon>Bacteria</taxon>
        <taxon>Bacillati</taxon>
        <taxon>Bacillota</taxon>
        <taxon>Erysipelotrichia</taxon>
        <taxon>Erysipelotrichales</taxon>
        <taxon>Erysipelotrichaceae</taxon>
        <taxon>Floccifex</taxon>
    </lineage>
</organism>
<dbReference type="GO" id="GO:0003700">
    <property type="term" value="F:DNA-binding transcription factor activity"/>
    <property type="evidence" value="ECO:0007669"/>
    <property type="project" value="InterPro"/>
</dbReference>
<feature type="domain" description="Radical SAM core" evidence="9">
    <location>
        <begin position="160"/>
        <end position="366"/>
    </location>
</feature>
<sequence>MKQNDLFMDSSILYRTTQKYFDRELQQFQLTYAQLPVLIMVYENEGISMQEIAFQGKYDKGTITKNVQKLESLGYLEVIHSSKDKRSKELYTTLKAKEIMSNVYEVRRNWWKQLNANMTDQDIEQFSHYFLNLSENAKKLVDFNDTSIKFYYHQKVNLNIYPNKIATVFYTGGCNFQCKTCFHPEYVFIRQNMQEIKEEDIYSFLQKRNKMIQAICICGGEPCMHPQLSEFLSYGKSLGYKICISTNGSYPDTLKSWIEDELVDYVILNIKQAPEFYSQAIGLNEYNCEKIEETIQYLKKNNLDYRFEITLNHDIHDSSKVQAMAKWLKSDTECILYSWNVEDESMKQYEKIFKTYLPNTKIGELK</sequence>
<dbReference type="SFLD" id="SFLDS00029">
    <property type="entry name" value="Radical_SAM"/>
    <property type="match status" value="1"/>
</dbReference>
<dbReference type="InterPro" id="IPR012840">
    <property type="entry name" value="NrdG2"/>
</dbReference>
<dbReference type="SUPFAM" id="SSF46785">
    <property type="entry name" value="Winged helix' DNA-binding domain"/>
    <property type="match status" value="1"/>
</dbReference>
<dbReference type="InterPro" id="IPR058240">
    <property type="entry name" value="rSAM_sf"/>
</dbReference>
<dbReference type="Pfam" id="PF04055">
    <property type="entry name" value="Radical_SAM"/>
    <property type="match status" value="1"/>
</dbReference>
<evidence type="ECO:0000256" key="4">
    <source>
        <dbReference type="ARBA" id="ARBA00023014"/>
    </source>
</evidence>
<dbReference type="EMBL" id="VUMM01000005">
    <property type="protein sequence ID" value="MSS01259.1"/>
    <property type="molecule type" value="Genomic_DNA"/>
</dbReference>
<evidence type="ECO:0000256" key="5">
    <source>
        <dbReference type="ARBA" id="ARBA00023015"/>
    </source>
</evidence>
<dbReference type="SMART" id="SM00347">
    <property type="entry name" value="HTH_MARR"/>
    <property type="match status" value="1"/>
</dbReference>
<dbReference type="CDD" id="cd01335">
    <property type="entry name" value="Radical_SAM"/>
    <property type="match status" value="1"/>
</dbReference>
<proteinExistence type="predicted"/>
<dbReference type="InterPro" id="IPR007197">
    <property type="entry name" value="rSAM"/>
</dbReference>
<dbReference type="GO" id="GO:0003824">
    <property type="term" value="F:catalytic activity"/>
    <property type="evidence" value="ECO:0007669"/>
    <property type="project" value="InterPro"/>
</dbReference>
<dbReference type="PROSITE" id="PS51918">
    <property type="entry name" value="RADICAL_SAM"/>
    <property type="match status" value="1"/>
</dbReference>
<keyword evidence="1" id="KW-0949">S-adenosyl-L-methionine</keyword>
<dbReference type="PROSITE" id="PS50995">
    <property type="entry name" value="HTH_MARR_2"/>
    <property type="match status" value="1"/>
</dbReference>
<evidence type="ECO:0000313" key="11">
    <source>
        <dbReference type="Proteomes" id="UP000470082"/>
    </source>
</evidence>
<dbReference type="Gene3D" id="1.10.10.10">
    <property type="entry name" value="Winged helix-like DNA-binding domain superfamily/Winged helix DNA-binding domain"/>
    <property type="match status" value="1"/>
</dbReference>
<dbReference type="NCBIfam" id="TIGR02495">
    <property type="entry name" value="NrdG2"/>
    <property type="match status" value="1"/>
</dbReference>
<evidence type="ECO:0000259" key="9">
    <source>
        <dbReference type="PROSITE" id="PS51918"/>
    </source>
</evidence>
<evidence type="ECO:0000313" key="10">
    <source>
        <dbReference type="EMBL" id="MSS01259.1"/>
    </source>
</evidence>
<dbReference type="PANTHER" id="PTHR42756:SF1">
    <property type="entry name" value="TRANSCRIPTIONAL REPRESSOR OF EMRAB OPERON"/>
    <property type="match status" value="1"/>
</dbReference>
<evidence type="ECO:0000256" key="2">
    <source>
        <dbReference type="ARBA" id="ARBA00022723"/>
    </source>
</evidence>
<name>A0A7X2N2G6_9FIRM</name>
<dbReference type="InterPro" id="IPR036388">
    <property type="entry name" value="WH-like_DNA-bd_sf"/>
</dbReference>
<dbReference type="InterPro" id="IPR000835">
    <property type="entry name" value="HTH_MarR-typ"/>
</dbReference>
<dbReference type="AlphaFoldDB" id="A0A7X2N2G6"/>
<keyword evidence="6" id="KW-0238">DNA-binding</keyword>
<keyword evidence="3" id="KW-0408">Iron</keyword>
<dbReference type="PROSITE" id="PS01117">
    <property type="entry name" value="HTH_MARR_1"/>
    <property type="match status" value="1"/>
</dbReference>
<feature type="domain" description="HTH marR-type" evidence="8">
    <location>
        <begin position="3"/>
        <end position="135"/>
    </location>
</feature>
<protein>
    <submittedName>
        <fullName evidence="10">Anaerobic ribonucleoside-triphosphate reductase activating protein</fullName>
    </submittedName>
</protein>
<evidence type="ECO:0000256" key="6">
    <source>
        <dbReference type="ARBA" id="ARBA00023125"/>
    </source>
</evidence>
<dbReference type="SUPFAM" id="SSF102114">
    <property type="entry name" value="Radical SAM enzymes"/>
    <property type="match status" value="1"/>
</dbReference>
<comment type="caution">
    <text evidence="10">The sequence shown here is derived from an EMBL/GenBank/DDBJ whole genome shotgun (WGS) entry which is preliminary data.</text>
</comment>
<dbReference type="SFLD" id="SFLDG01094">
    <property type="entry name" value="Uncharacterised_Radical_SAM_Su"/>
    <property type="match status" value="1"/>
</dbReference>
<dbReference type="Gene3D" id="3.20.20.70">
    <property type="entry name" value="Aldolase class I"/>
    <property type="match status" value="1"/>
</dbReference>
<keyword evidence="7" id="KW-0804">Transcription</keyword>
<keyword evidence="4" id="KW-0411">Iron-sulfur</keyword>
<dbReference type="InterPro" id="IPR023187">
    <property type="entry name" value="Tscrpt_reg_MarR-type_CS"/>
</dbReference>
<keyword evidence="2" id="KW-0479">Metal-binding</keyword>
<accession>A0A7X2N2G6</accession>
<dbReference type="PANTHER" id="PTHR42756">
    <property type="entry name" value="TRANSCRIPTIONAL REGULATOR, MARR"/>
    <property type="match status" value="1"/>
</dbReference>
<dbReference type="Proteomes" id="UP000470082">
    <property type="component" value="Unassembled WGS sequence"/>
</dbReference>
<dbReference type="GO" id="GO:0051536">
    <property type="term" value="F:iron-sulfur cluster binding"/>
    <property type="evidence" value="ECO:0007669"/>
    <property type="project" value="UniProtKB-KW"/>
</dbReference>
<evidence type="ECO:0000259" key="8">
    <source>
        <dbReference type="PROSITE" id="PS50995"/>
    </source>
</evidence>